<evidence type="ECO:0000313" key="2">
    <source>
        <dbReference type="Proteomes" id="UP000026902"/>
    </source>
</evidence>
<sequence>MRAYLEKQLEFVTSYRDIARKRFSNLLQEDASAAALSTEARNIYKSEEALRTIKEILRDIPDTFLAITVDRELDNHEILLRTVKSTIDGGHMNEQLYLQLSSLGMIIRVLSNALKAYRNDNGYYEENE</sequence>
<dbReference type="Proteomes" id="UP000026902">
    <property type="component" value="Segment"/>
</dbReference>
<accession>A0A024B0C5</accession>
<organism evidence="1 2">
    <name type="scientific">Bacillus phage CAM003</name>
    <dbReference type="NCBI Taxonomy" id="1486657"/>
    <lineage>
        <taxon>Viruses</taxon>
        <taxon>Duplodnaviria</taxon>
        <taxon>Heunggongvirae</taxon>
        <taxon>Uroviricota</taxon>
        <taxon>Caudoviricetes</taxon>
        <taxon>Herelleviridae</taxon>
        <taxon>Bastillevirinae</taxon>
        <taxon>Bastillevirus</taxon>
        <taxon>Bastillevirus CAM003</taxon>
    </lineage>
</organism>
<keyword evidence="2" id="KW-1185">Reference proteome</keyword>
<name>A0A024B0C5_9CAUD</name>
<proteinExistence type="predicted"/>
<dbReference type="RefSeq" id="YP_009036934.1">
    <property type="nucleotide sequence ID" value="NC_024216.1"/>
</dbReference>
<evidence type="ECO:0000313" key="1">
    <source>
        <dbReference type="EMBL" id="AHZ09468.1"/>
    </source>
</evidence>
<protein>
    <submittedName>
        <fullName evidence="1">Uncharacterized protein</fullName>
    </submittedName>
</protein>
<dbReference type="EMBL" id="KJ489397">
    <property type="protein sequence ID" value="AHZ09468.1"/>
    <property type="molecule type" value="Genomic_DNA"/>
</dbReference>
<dbReference type="GeneID" id="19526334"/>
<reference evidence="2" key="1">
    <citation type="submission" date="2014-09" db="EMBL/GenBank/DDBJ databases">
        <authorList>
            <person name="Sauder A.B."/>
            <person name="McKenzie Q.R."/>
            <person name="Temple L.M."/>
            <person name="Alexis B.K."/>
            <person name="Al-Atrache Z."/>
            <person name="Lewis L.O."/>
            <person name="Loesser-Casey K.E."/>
            <person name="Mitchell K.J."/>
        </authorList>
    </citation>
    <scope>NUCLEOTIDE SEQUENCE [LARGE SCALE GENOMIC DNA]</scope>
</reference>
<dbReference type="KEGG" id="vg:19526334"/>